<dbReference type="AlphaFoldDB" id="A0A1F7EZV3"/>
<feature type="compositionally biased region" description="Polar residues" evidence="4">
    <location>
        <begin position="591"/>
        <end position="601"/>
    </location>
</feature>
<keyword evidence="1" id="KW-0732">Signal</keyword>
<accession>A0A1F7EZV3</accession>
<dbReference type="GO" id="GO:0005509">
    <property type="term" value="F:calcium ion binding"/>
    <property type="evidence" value="ECO:0007669"/>
    <property type="project" value="InterPro"/>
</dbReference>
<feature type="region of interest" description="Disordered" evidence="4">
    <location>
        <begin position="1"/>
        <end position="21"/>
    </location>
</feature>
<dbReference type="SUPFAM" id="SSF103088">
    <property type="entry name" value="OmpA-like"/>
    <property type="match status" value="1"/>
</dbReference>
<evidence type="ECO:0000313" key="7">
    <source>
        <dbReference type="Proteomes" id="UP000179243"/>
    </source>
</evidence>
<evidence type="ECO:0000256" key="3">
    <source>
        <dbReference type="PROSITE-ProRule" id="PRU00473"/>
    </source>
</evidence>
<dbReference type="GO" id="GO:0016020">
    <property type="term" value="C:membrane"/>
    <property type="evidence" value="ECO:0007669"/>
    <property type="project" value="UniProtKB-UniRule"/>
</dbReference>
<feature type="domain" description="OmpA-like" evidence="5">
    <location>
        <begin position="497"/>
        <end position="612"/>
    </location>
</feature>
<name>A0A1F7EZV3_UNCRA</name>
<reference evidence="6 7" key="1">
    <citation type="journal article" date="2016" name="Nat. Commun.">
        <title>Thousands of microbial genomes shed light on interconnected biogeochemical processes in an aquifer system.</title>
        <authorList>
            <person name="Anantharaman K."/>
            <person name="Brown C.T."/>
            <person name="Hug L.A."/>
            <person name="Sharon I."/>
            <person name="Castelle C.J."/>
            <person name="Probst A.J."/>
            <person name="Thomas B.C."/>
            <person name="Singh A."/>
            <person name="Wilkins M.J."/>
            <person name="Karaoz U."/>
            <person name="Brodie E.L."/>
            <person name="Williams K.H."/>
            <person name="Hubbard S.S."/>
            <person name="Banfield J.F."/>
        </authorList>
    </citation>
    <scope>NUCLEOTIDE SEQUENCE [LARGE SCALE GENOMIC DNA]</scope>
</reference>
<dbReference type="EMBL" id="MFYX01000157">
    <property type="protein sequence ID" value="OGJ99923.1"/>
    <property type="molecule type" value="Genomic_DNA"/>
</dbReference>
<evidence type="ECO:0000259" key="5">
    <source>
        <dbReference type="PROSITE" id="PS51123"/>
    </source>
</evidence>
<evidence type="ECO:0000256" key="4">
    <source>
        <dbReference type="SAM" id="MobiDB-lite"/>
    </source>
</evidence>
<feature type="compositionally biased region" description="Acidic residues" evidence="4">
    <location>
        <begin position="413"/>
        <end position="427"/>
    </location>
</feature>
<dbReference type="GO" id="GO:0007155">
    <property type="term" value="P:cell adhesion"/>
    <property type="evidence" value="ECO:0007669"/>
    <property type="project" value="InterPro"/>
</dbReference>
<dbReference type="Gene3D" id="3.30.1330.60">
    <property type="entry name" value="OmpA-like domain"/>
    <property type="match status" value="1"/>
</dbReference>
<dbReference type="InterPro" id="IPR028974">
    <property type="entry name" value="TSP_type-3_rpt"/>
</dbReference>
<dbReference type="PROSITE" id="PS51123">
    <property type="entry name" value="OMPA_2"/>
    <property type="match status" value="1"/>
</dbReference>
<evidence type="ECO:0000256" key="2">
    <source>
        <dbReference type="ARBA" id="ARBA00022837"/>
    </source>
</evidence>
<keyword evidence="2" id="KW-0106">Calcium</keyword>
<dbReference type="InterPro" id="IPR003367">
    <property type="entry name" value="Thrombospondin_3-like_rpt"/>
</dbReference>
<feature type="region of interest" description="Disordered" evidence="4">
    <location>
        <begin position="348"/>
        <end position="480"/>
    </location>
</feature>
<dbReference type="Pfam" id="PF02412">
    <property type="entry name" value="TSP_3"/>
    <property type="match status" value="1"/>
</dbReference>
<dbReference type="PANTHER" id="PTHR10199:SF119">
    <property type="entry name" value="RE20510P"/>
    <property type="match status" value="1"/>
</dbReference>
<feature type="compositionally biased region" description="Acidic residues" evidence="4">
    <location>
        <begin position="446"/>
        <end position="460"/>
    </location>
</feature>
<evidence type="ECO:0000256" key="1">
    <source>
        <dbReference type="ARBA" id="ARBA00022729"/>
    </source>
</evidence>
<dbReference type="Proteomes" id="UP000179243">
    <property type="component" value="Unassembled WGS sequence"/>
</dbReference>
<dbReference type="Pfam" id="PF00691">
    <property type="entry name" value="OmpA"/>
    <property type="match status" value="1"/>
</dbReference>
<organism evidence="6 7">
    <name type="scientific">Candidatus Raymondbacteria bacterium RIFOXYD12_FULL_49_13</name>
    <dbReference type="NCBI Taxonomy" id="1817890"/>
    <lineage>
        <taxon>Bacteria</taxon>
        <taxon>Raymondiibacteriota</taxon>
    </lineage>
</organism>
<dbReference type="PANTHER" id="PTHR10199">
    <property type="entry name" value="THROMBOSPONDIN"/>
    <property type="match status" value="1"/>
</dbReference>
<feature type="compositionally biased region" description="Basic and acidic residues" evidence="4">
    <location>
        <begin position="461"/>
        <end position="473"/>
    </location>
</feature>
<proteinExistence type="predicted"/>
<feature type="compositionally biased region" description="Basic and acidic residues" evidence="4">
    <location>
        <begin position="379"/>
        <end position="397"/>
    </location>
</feature>
<protein>
    <recommendedName>
        <fullName evidence="5">OmpA-like domain-containing protein</fullName>
    </recommendedName>
</protein>
<dbReference type="InterPro" id="IPR006665">
    <property type="entry name" value="OmpA-like"/>
</dbReference>
<feature type="compositionally biased region" description="Basic and acidic residues" evidence="4">
    <location>
        <begin position="602"/>
        <end position="612"/>
    </location>
</feature>
<gene>
    <name evidence="6" type="ORF">A2519_00275</name>
</gene>
<evidence type="ECO:0000313" key="6">
    <source>
        <dbReference type="EMBL" id="OGJ99923.1"/>
    </source>
</evidence>
<comment type="caution">
    <text evidence="6">The sequence shown here is derived from an EMBL/GenBank/DDBJ whole genome shotgun (WGS) entry which is preliminary data.</text>
</comment>
<dbReference type="SUPFAM" id="SSF103647">
    <property type="entry name" value="TSP type-3 repeat"/>
    <property type="match status" value="2"/>
</dbReference>
<feature type="compositionally biased region" description="Acidic residues" evidence="4">
    <location>
        <begin position="348"/>
        <end position="367"/>
    </location>
</feature>
<feature type="region of interest" description="Disordered" evidence="4">
    <location>
        <begin position="584"/>
        <end position="612"/>
    </location>
</feature>
<keyword evidence="3" id="KW-0472">Membrane</keyword>
<feature type="compositionally biased region" description="Basic and acidic residues" evidence="4">
    <location>
        <begin position="428"/>
        <end position="439"/>
    </location>
</feature>
<sequence>MKMKVNGKSPEKNSGNRTRKPALRLNKGRNFILNSLVLLLCATSLSAFTNMNGGTGLYRSPTAASIGAGNIALSLPFSVHGWDRHYADDYPDALLFDQYICLTYGFNPFLEGVVTGKTHADRANGVYDFSSGDTRIALKLIYPPYPHREEFDLAILAAYTVSTGSKNAGFFRRRVVFREDLNFSAGDPFLELQFPFLINFNKVGSGAPLKFHTFFGGLFTTTNKTQNMYQAGAGLEYNATRLFNPFFEVTGETKAKKGLTPDMDPLWFTIGCQVNLGIFNISFGFERLMTNPAAKQVQIIRKDSVTTQLFPRFGGFVTLAFSGNLISQDSDHDGLDDDKDKCPQAAEDVDEFQDSDGCPDVDNDNDGILDISDKCPNNPEDRDGFADEDGCPDRDNDNDGIPDSLDKCLNTPEDMDNFEDNDGCPELDNDKDGIPDGQDKCPNQPEDPDGFADEDGCPDIDNDKDGIPDKTDKCPNTPETFNGLDDADGCPDGRIKYMKTGESLVLADVKFKKPDLLLPKAEEMLIELAAFMNFHKEVKIEVRTYSDAFGSTRQNRVKTEKQADAIKLFLMKKDVADDRLRLKPMGEESPIASNSTSQGREANNRVEVIRYE</sequence>
<dbReference type="CDD" id="cd07185">
    <property type="entry name" value="OmpA_C-like"/>
    <property type="match status" value="1"/>
</dbReference>
<dbReference type="Gene3D" id="4.10.1080.10">
    <property type="entry name" value="TSP type-3 repeat"/>
    <property type="match status" value="2"/>
</dbReference>
<dbReference type="InterPro" id="IPR036737">
    <property type="entry name" value="OmpA-like_sf"/>
</dbReference>